<evidence type="ECO:0000256" key="1">
    <source>
        <dbReference type="SAM" id="MobiDB-lite"/>
    </source>
</evidence>
<dbReference type="PANTHER" id="PTHR36223">
    <property type="entry name" value="BETA-LACTAMASE-TYPE TRANSPEPTIDASE FOLD DOMAIN CONTAINING PROTEIN"/>
    <property type="match status" value="1"/>
</dbReference>
<dbReference type="PANTHER" id="PTHR36223:SF5">
    <property type="entry name" value="BETA-LACTAMASE-TYPE TRANSPEPTIDASE FOLD DOMAIN CONTAINING PROTEIN"/>
    <property type="match status" value="1"/>
</dbReference>
<comment type="caution">
    <text evidence="3">The sequence shown here is derived from an EMBL/GenBank/DDBJ whole genome shotgun (WGS) entry which is preliminary data.</text>
</comment>
<dbReference type="InterPro" id="IPR057678">
    <property type="entry name" value="DUF7918"/>
</dbReference>
<evidence type="ECO:0000259" key="2">
    <source>
        <dbReference type="Pfam" id="PF25534"/>
    </source>
</evidence>
<sequence>MPTNATSAASCKISLLDPPLDEGSTGETWTACPEYQHKSLRDSETGTVKETVTIESKQSRRFRITIDVHPTAFNLLEKTVGNSSRSKKAPRSLKLHDSLSEVFLDGVSVARYHRHRSDVGPFSVTRVKENQTSYRRLEFAPLKLVDPDDFDDQDGDPAASTTKPALCEDQDVIKALGTIEIHIYRCKLSREKKRITKSSSSNDTMSTKTTNQMSFSETIKTAASTTAGLGQSVIDLNKYANESAKRRRVEEQDPNPFLVFIFKHKPRSVLIDEKIIRLPKIPVGPSGKAVIEIESDSEPETTDTKPTQQDLDQSANPKRVNEDDGATEETTQKRTRVSTPIDEKPDIDL</sequence>
<accession>A0A2S4VGY7</accession>
<name>A0A2S4VGY7_9BASI</name>
<dbReference type="Pfam" id="PF25534">
    <property type="entry name" value="DUF7918"/>
    <property type="match status" value="1"/>
</dbReference>
<evidence type="ECO:0000313" key="4">
    <source>
        <dbReference type="Proteomes" id="UP000239156"/>
    </source>
</evidence>
<gene>
    <name evidence="3" type="ORF">PSTT_07282</name>
</gene>
<proteinExistence type="predicted"/>
<dbReference type="Proteomes" id="UP000239156">
    <property type="component" value="Unassembled WGS sequence"/>
</dbReference>
<dbReference type="VEuPathDB" id="FungiDB:PSHT_05391"/>
<organism evidence="3 4">
    <name type="scientific">Puccinia striiformis</name>
    <dbReference type="NCBI Taxonomy" id="27350"/>
    <lineage>
        <taxon>Eukaryota</taxon>
        <taxon>Fungi</taxon>
        <taxon>Dikarya</taxon>
        <taxon>Basidiomycota</taxon>
        <taxon>Pucciniomycotina</taxon>
        <taxon>Pucciniomycetes</taxon>
        <taxon>Pucciniales</taxon>
        <taxon>Pucciniaceae</taxon>
        <taxon>Puccinia</taxon>
    </lineage>
</organism>
<dbReference type="VEuPathDB" id="FungiDB:PSTT_07282"/>
<evidence type="ECO:0000313" key="3">
    <source>
        <dbReference type="EMBL" id="POW08793.1"/>
    </source>
</evidence>
<protein>
    <recommendedName>
        <fullName evidence="2">DUF7918 domain-containing protein</fullName>
    </recommendedName>
</protein>
<keyword evidence="4" id="KW-1185">Reference proteome</keyword>
<feature type="domain" description="DUF7918" evidence="2">
    <location>
        <begin position="51"/>
        <end position="276"/>
    </location>
</feature>
<dbReference type="EMBL" id="PKSL01000061">
    <property type="protein sequence ID" value="POW08793.1"/>
    <property type="molecule type" value="Genomic_DNA"/>
</dbReference>
<dbReference type="AlphaFoldDB" id="A0A2S4VGY7"/>
<feature type="compositionally biased region" description="Polar residues" evidence="1">
    <location>
        <begin position="304"/>
        <end position="316"/>
    </location>
</feature>
<feature type="region of interest" description="Disordered" evidence="1">
    <location>
        <begin position="294"/>
        <end position="349"/>
    </location>
</feature>
<reference evidence="3" key="1">
    <citation type="submission" date="2017-12" db="EMBL/GenBank/DDBJ databases">
        <title>Gene loss provides genomic basis for host adaptation in cereal stripe rust fungi.</title>
        <authorList>
            <person name="Xia C."/>
        </authorList>
    </citation>
    <scope>NUCLEOTIDE SEQUENCE [LARGE SCALE GENOMIC DNA]</scope>
    <source>
        <strain evidence="3">93-210</strain>
    </source>
</reference>